<feature type="non-terminal residue" evidence="1">
    <location>
        <position position="72"/>
    </location>
</feature>
<dbReference type="AlphaFoldDB" id="X1JRJ9"/>
<dbReference type="InterPro" id="IPR043129">
    <property type="entry name" value="ATPase_NBD"/>
</dbReference>
<accession>X1JRJ9</accession>
<dbReference type="Pfam" id="PF00480">
    <property type="entry name" value="ROK"/>
    <property type="match status" value="1"/>
</dbReference>
<protein>
    <recommendedName>
        <fullName evidence="2">ROK family protein</fullName>
    </recommendedName>
</protein>
<comment type="caution">
    <text evidence="1">The sequence shown here is derived from an EMBL/GenBank/DDBJ whole genome shotgun (WGS) entry which is preliminary data.</text>
</comment>
<dbReference type="Gene3D" id="3.30.420.40">
    <property type="match status" value="1"/>
</dbReference>
<dbReference type="SUPFAM" id="SSF53067">
    <property type="entry name" value="Actin-like ATPase domain"/>
    <property type="match status" value="1"/>
</dbReference>
<evidence type="ECO:0008006" key="2">
    <source>
        <dbReference type="Google" id="ProtNLM"/>
    </source>
</evidence>
<evidence type="ECO:0000313" key="1">
    <source>
        <dbReference type="EMBL" id="GAH97376.1"/>
    </source>
</evidence>
<dbReference type="InterPro" id="IPR000600">
    <property type="entry name" value="ROK"/>
</dbReference>
<reference evidence="1" key="1">
    <citation type="journal article" date="2014" name="Front. Microbiol.">
        <title>High frequency of phylogenetically diverse reductive dehalogenase-homologous genes in deep subseafloor sedimentary metagenomes.</title>
        <authorList>
            <person name="Kawai M."/>
            <person name="Futagami T."/>
            <person name="Toyoda A."/>
            <person name="Takaki Y."/>
            <person name="Nishi S."/>
            <person name="Hori S."/>
            <person name="Arai W."/>
            <person name="Tsubouchi T."/>
            <person name="Morono Y."/>
            <person name="Uchiyama I."/>
            <person name="Ito T."/>
            <person name="Fujiyama A."/>
            <person name="Inagaki F."/>
            <person name="Takami H."/>
        </authorList>
    </citation>
    <scope>NUCLEOTIDE SEQUENCE</scope>
    <source>
        <strain evidence="1">Expedition CK06-06</strain>
    </source>
</reference>
<gene>
    <name evidence="1" type="ORF">S03H2_72098</name>
</gene>
<name>X1JRJ9_9ZZZZ</name>
<organism evidence="1">
    <name type="scientific">marine sediment metagenome</name>
    <dbReference type="NCBI Taxonomy" id="412755"/>
    <lineage>
        <taxon>unclassified sequences</taxon>
        <taxon>metagenomes</taxon>
        <taxon>ecological metagenomes</taxon>
    </lineage>
</organism>
<sequence length="72" mass="7855">MIRNYREKRQKRGQVTANNFNAPELFKAARQEDPCAEAVIQDAACAIARVLGILINLLNIEACIIGGGVSRA</sequence>
<dbReference type="EMBL" id="BARU01048562">
    <property type="protein sequence ID" value="GAH97376.1"/>
    <property type="molecule type" value="Genomic_DNA"/>
</dbReference>
<proteinExistence type="predicted"/>